<feature type="binding site" evidence="9">
    <location>
        <position position="239"/>
    </location>
    <ligand>
        <name>substrate</name>
    </ligand>
</feature>
<feature type="binding site" evidence="9">
    <location>
        <position position="233"/>
    </location>
    <ligand>
        <name>K(+)</name>
        <dbReference type="ChEBI" id="CHEBI:29103"/>
    </ligand>
</feature>
<dbReference type="InterPro" id="IPR011877">
    <property type="entry name" value="Ribokinase"/>
</dbReference>
<name>A0A2R8B8U0_9RHOB</name>
<comment type="caution">
    <text evidence="9">Lacks conserved residue(s) required for the propagation of feature annotation.</text>
</comment>
<comment type="similarity">
    <text evidence="9">Belongs to the carbohydrate kinase PfkB family. Ribokinase subfamily.</text>
</comment>
<dbReference type="CDD" id="cd01174">
    <property type="entry name" value="ribokinase"/>
    <property type="match status" value="1"/>
</dbReference>
<evidence type="ECO:0000256" key="9">
    <source>
        <dbReference type="HAMAP-Rule" id="MF_01987"/>
    </source>
</evidence>
<dbReference type="AlphaFoldDB" id="A0A2R8B8U0"/>
<keyword evidence="6 9" id="KW-0460">Magnesium</keyword>
<dbReference type="InterPro" id="IPR029056">
    <property type="entry name" value="Ribokinase-like"/>
</dbReference>
<dbReference type="OrthoDB" id="9775849at2"/>
<dbReference type="InterPro" id="IPR002139">
    <property type="entry name" value="Ribo/fructo_kinase"/>
</dbReference>
<feature type="binding site" evidence="9">
    <location>
        <position position="136"/>
    </location>
    <ligand>
        <name>substrate</name>
    </ligand>
</feature>
<feature type="binding site" evidence="9">
    <location>
        <begin position="238"/>
        <end position="239"/>
    </location>
    <ligand>
        <name>ATP</name>
        <dbReference type="ChEBI" id="CHEBI:30616"/>
    </ligand>
</feature>
<evidence type="ECO:0000256" key="3">
    <source>
        <dbReference type="ARBA" id="ARBA00022741"/>
    </source>
</evidence>
<keyword evidence="12" id="KW-1185">Reference proteome</keyword>
<dbReference type="Pfam" id="PF00294">
    <property type="entry name" value="PfkB"/>
    <property type="match status" value="1"/>
</dbReference>
<dbReference type="GO" id="GO:0019303">
    <property type="term" value="P:D-ribose catabolic process"/>
    <property type="evidence" value="ECO:0007669"/>
    <property type="project" value="UniProtKB-UniRule"/>
</dbReference>
<keyword evidence="7 9" id="KW-0630">Potassium</keyword>
<keyword evidence="5 9" id="KW-0067">ATP-binding</keyword>
<comment type="catalytic activity">
    <reaction evidence="9">
        <text>D-ribose + ATP = D-ribose 5-phosphate + ADP + H(+)</text>
        <dbReference type="Rhea" id="RHEA:13697"/>
        <dbReference type="ChEBI" id="CHEBI:15378"/>
        <dbReference type="ChEBI" id="CHEBI:30616"/>
        <dbReference type="ChEBI" id="CHEBI:47013"/>
        <dbReference type="ChEBI" id="CHEBI:78346"/>
        <dbReference type="ChEBI" id="CHEBI:456216"/>
        <dbReference type="EC" id="2.7.1.15"/>
    </reaction>
</comment>
<keyword evidence="2 9" id="KW-0479">Metal-binding</keyword>
<dbReference type="SUPFAM" id="SSF53613">
    <property type="entry name" value="Ribokinase-like"/>
    <property type="match status" value="1"/>
</dbReference>
<evidence type="ECO:0000256" key="6">
    <source>
        <dbReference type="ARBA" id="ARBA00022842"/>
    </source>
</evidence>
<comment type="subcellular location">
    <subcellularLocation>
        <location evidence="9">Cytoplasm</location>
    </subcellularLocation>
</comment>
<comment type="activity regulation">
    <text evidence="9">Activated by a monovalent cation that binds near, but not in, the active site. The most likely occupant of the site in vivo is potassium. Ion binding induces a conformational change that may alter substrate affinity.</text>
</comment>
<comment type="pathway">
    <text evidence="9">Carbohydrate metabolism; D-ribose degradation; D-ribose 5-phosphate from beta-D-ribopyranose: step 2/2.</text>
</comment>
<dbReference type="Proteomes" id="UP000244880">
    <property type="component" value="Unassembled WGS sequence"/>
</dbReference>
<reference evidence="11 12" key="1">
    <citation type="submission" date="2018-03" db="EMBL/GenBank/DDBJ databases">
        <authorList>
            <person name="Keele B.F."/>
        </authorList>
    </citation>
    <scope>NUCLEOTIDE SEQUENCE [LARGE SCALE GENOMIC DNA]</scope>
    <source>
        <strain evidence="11 12">CECT 8599</strain>
    </source>
</reference>
<comment type="function">
    <text evidence="9">Catalyzes the phosphorylation of ribose at O-5 in a reaction requiring ATP and magnesium. The resulting D-ribose-5-phosphate can then be used either for sythesis of nucleotides, histidine, and tryptophan, or as a component of the pentose phosphate pathway.</text>
</comment>
<keyword evidence="4 9" id="KW-0418">Kinase</keyword>
<dbReference type="InterPro" id="IPR011611">
    <property type="entry name" value="PfkB_dom"/>
</dbReference>
<keyword evidence="3 9" id="KW-0547">Nucleotide-binding</keyword>
<keyword evidence="1 9" id="KW-0808">Transferase</keyword>
<protein>
    <recommendedName>
        <fullName evidence="9">Ribokinase</fullName>
        <shortName evidence="9">RK</shortName>
        <ecNumber evidence="9">2.7.1.15</ecNumber>
    </recommendedName>
</protein>
<feature type="binding site" evidence="9">
    <location>
        <position position="179"/>
    </location>
    <ligand>
        <name>ATP</name>
        <dbReference type="ChEBI" id="CHEBI:30616"/>
    </ligand>
</feature>
<feature type="binding site" evidence="9">
    <location>
        <position position="274"/>
    </location>
    <ligand>
        <name>K(+)</name>
        <dbReference type="ChEBI" id="CHEBI:29103"/>
    </ligand>
</feature>
<comment type="subunit">
    <text evidence="9">Homodimer.</text>
</comment>
<feature type="binding site" evidence="9">
    <location>
        <begin position="38"/>
        <end position="42"/>
    </location>
    <ligand>
        <name>substrate</name>
    </ligand>
</feature>
<sequence>MTVYNLGSINIDMVYRVPHLPKPGETLAAEGFSQGLGGKGANMSVAAARGAAHVRHIGAVGPDGRWAADRLLEYGIDTTHIATSVEATGHAVIYVDDAAENVIVLWPGANGIIDENQIGTALSEASPGDILMMQNETSGQVLAARMAQDLGVRVVYAAAPFDVDAVQAVLPFVDMLVMNEVEAAQLEGALGVKIPDLNVDDVIVTLGANGCRWYQNSTKLETAFGAIDVDPVDTTGAGDTFTGYVIAGLDRGMPMAQAIGLATQAAALMVTRLGAADVIPDLKDIQDMKLG</sequence>
<evidence type="ECO:0000256" key="8">
    <source>
        <dbReference type="ARBA" id="ARBA00023277"/>
    </source>
</evidence>
<feature type="active site" description="Proton acceptor" evidence="9">
    <location>
        <position position="239"/>
    </location>
</feature>
<accession>A0A2R8B8U0</accession>
<gene>
    <name evidence="9 11" type="primary">rbsK</name>
    <name evidence="11" type="ORF">ASD8599_00143</name>
</gene>
<evidence type="ECO:0000256" key="1">
    <source>
        <dbReference type="ARBA" id="ARBA00022679"/>
    </source>
</evidence>
<dbReference type="UniPathway" id="UPA00916">
    <property type="reaction ID" value="UER00889"/>
</dbReference>
<keyword evidence="9" id="KW-0963">Cytoplasm</keyword>
<evidence type="ECO:0000259" key="10">
    <source>
        <dbReference type="Pfam" id="PF00294"/>
    </source>
</evidence>
<evidence type="ECO:0000313" key="11">
    <source>
        <dbReference type="EMBL" id="SPH19419.1"/>
    </source>
</evidence>
<feature type="binding site" evidence="9">
    <location>
        <begin position="10"/>
        <end position="12"/>
    </location>
    <ligand>
        <name>substrate</name>
    </ligand>
</feature>
<dbReference type="EMBL" id="OMOR01000001">
    <property type="protein sequence ID" value="SPH19419.1"/>
    <property type="molecule type" value="Genomic_DNA"/>
</dbReference>
<organism evidence="11 12">
    <name type="scientific">Ascidiaceihabitans donghaensis</name>
    <dbReference type="NCBI Taxonomy" id="1510460"/>
    <lineage>
        <taxon>Bacteria</taxon>
        <taxon>Pseudomonadati</taxon>
        <taxon>Pseudomonadota</taxon>
        <taxon>Alphaproteobacteria</taxon>
        <taxon>Rhodobacterales</taxon>
        <taxon>Paracoccaceae</taxon>
        <taxon>Ascidiaceihabitans</taxon>
    </lineage>
</organism>
<dbReference type="HAMAP" id="MF_01987">
    <property type="entry name" value="Ribokinase"/>
    <property type="match status" value="1"/>
</dbReference>
<keyword evidence="8 9" id="KW-0119">Carbohydrate metabolism</keyword>
<dbReference type="GO" id="GO:0004747">
    <property type="term" value="F:ribokinase activity"/>
    <property type="evidence" value="ECO:0007669"/>
    <property type="project" value="UniProtKB-UniRule"/>
</dbReference>
<dbReference type="PRINTS" id="PR00990">
    <property type="entry name" value="RIBOKINASE"/>
</dbReference>
<comment type="cofactor">
    <cofactor evidence="9">
        <name>Mg(2+)</name>
        <dbReference type="ChEBI" id="CHEBI:18420"/>
    </cofactor>
    <text evidence="9">Requires a divalent cation, most likely magnesium in vivo, as an electrophilic catalyst to aid phosphoryl group transfer. It is the chelate of the metal and the nucleotide that is the actual substrate.</text>
</comment>
<dbReference type="PANTHER" id="PTHR10584">
    <property type="entry name" value="SUGAR KINASE"/>
    <property type="match status" value="1"/>
</dbReference>
<dbReference type="GO" id="GO:0046872">
    <property type="term" value="F:metal ion binding"/>
    <property type="evidence" value="ECO:0007669"/>
    <property type="project" value="UniProtKB-KW"/>
</dbReference>
<evidence type="ECO:0000256" key="7">
    <source>
        <dbReference type="ARBA" id="ARBA00022958"/>
    </source>
</evidence>
<dbReference type="GO" id="GO:0005524">
    <property type="term" value="F:ATP binding"/>
    <property type="evidence" value="ECO:0007669"/>
    <property type="project" value="UniProtKB-UniRule"/>
</dbReference>
<evidence type="ECO:0000256" key="4">
    <source>
        <dbReference type="ARBA" id="ARBA00022777"/>
    </source>
</evidence>
<evidence type="ECO:0000313" key="12">
    <source>
        <dbReference type="Proteomes" id="UP000244880"/>
    </source>
</evidence>
<dbReference type="EC" id="2.7.1.15" evidence="9"/>
<dbReference type="GO" id="GO:0005737">
    <property type="term" value="C:cytoplasm"/>
    <property type="evidence" value="ECO:0007669"/>
    <property type="project" value="UniProtKB-SubCell"/>
</dbReference>
<dbReference type="PANTHER" id="PTHR10584:SF166">
    <property type="entry name" value="RIBOKINASE"/>
    <property type="match status" value="1"/>
</dbReference>
<dbReference type="RefSeq" id="WP_108826763.1">
    <property type="nucleotide sequence ID" value="NZ_OMOR01000001.1"/>
</dbReference>
<feature type="binding site" evidence="9">
    <location>
        <begin position="205"/>
        <end position="210"/>
    </location>
    <ligand>
        <name>ATP</name>
        <dbReference type="ChEBI" id="CHEBI:30616"/>
    </ligand>
</feature>
<evidence type="ECO:0000256" key="5">
    <source>
        <dbReference type="ARBA" id="ARBA00022840"/>
    </source>
</evidence>
<proteinExistence type="inferred from homology"/>
<feature type="binding site" evidence="9">
    <location>
        <position position="269"/>
    </location>
    <ligand>
        <name>K(+)</name>
        <dbReference type="ChEBI" id="CHEBI:29103"/>
    </ligand>
</feature>
<evidence type="ECO:0000256" key="2">
    <source>
        <dbReference type="ARBA" id="ARBA00022723"/>
    </source>
</evidence>
<feature type="domain" description="Carbohydrate kinase PfkB" evidence="10">
    <location>
        <begin position="6"/>
        <end position="280"/>
    </location>
</feature>
<feature type="binding site" evidence="9">
    <location>
        <position position="272"/>
    </location>
    <ligand>
        <name>K(+)</name>
        <dbReference type="ChEBI" id="CHEBI:29103"/>
    </ligand>
</feature>
<feature type="binding site" evidence="9">
    <location>
        <position position="235"/>
    </location>
    <ligand>
        <name>K(+)</name>
        <dbReference type="ChEBI" id="CHEBI:29103"/>
    </ligand>
</feature>
<dbReference type="Gene3D" id="3.40.1190.20">
    <property type="match status" value="1"/>
</dbReference>